<dbReference type="eggNOG" id="ENOG5030WF6">
    <property type="taxonomic scope" value="Bacteria"/>
</dbReference>
<dbReference type="RefSeq" id="WP_011334058.1">
    <property type="nucleotide sequence ID" value="NC_007492.2"/>
</dbReference>
<name>Q3KCX0_PSEPF</name>
<dbReference type="Proteomes" id="UP000002704">
    <property type="component" value="Chromosome"/>
</dbReference>
<proteinExistence type="predicted"/>
<evidence type="ECO:0000313" key="1">
    <source>
        <dbReference type="EMBL" id="ABA74385.1"/>
    </source>
</evidence>
<dbReference type="KEGG" id="pfo:Pfl01_2644"/>
<sequence>MQLAQGTSLLDIDDAAFDFGNIASRRKLDQTEKSSIASSLSTLAGKRPDTELIDLRDTTVPRLSGTTFDNALEFARVALSKMLETEDFAFLAQKHSLPDDTVVCIDEKARLRILIKDGWVDITNDPAISTDLLNDILMLGDCAVKTGGCVFSGEFFAVEQWLRFHEYTLPDNVEQVRNLVEFLQFEIPQSPDTADFYQLLGEPVDSPFHLSAEARKTITLVTDELTQGQSSLLKFIATEDLRQVPEVGRRERAADYLERFLDSPKARMLGEVLHQRLQWHLEQADREVAKRQIKCLAATALILDLKVDVERHAKTIAGFALYQPDNALRTPSQVVQAFEKQLIVETQLEPELGPLAAHLLLAGAAPQFLVQQMPVELTIGKPGWVILSQAVALIELAAPGASRLMTYARVKAFSELAPVSSAQRAMHELATITPVIQWAMLNGVLPATTENEYDVDAFIIAANRFSEYAEALNEVETGISVVPPDRRELALQALKRVLPAGDYLEQRVFKARFDPSLGERNILEWLLLYHPVSLSNANGEHSKIERLRVSILDLYLSGDLVVDGKLTDKFITTEAFNPPANAFSRLGELEPIDSLFDEVFEQYHQTLQKSLQSIIKMAVSNLPKRDRTMLANGFITLYTVRKSVNTLNPFEETQRHRNAAKGRYGIILGCQNGKAFHCYELFSLRGLCRERPELADMLRSTGVVYEEPSLSYKGADTDFQPKKTERQWPLDLDAYLNGSEPKQGVKSGAVVEKLWHFTLTSEEVHPVPLFFSAAFQSLAQGVLGNHPVATRDELYSSLYAKTELQQIRAENDQVNEAIINVIVPFKKCVEDLRSGDASQVTDGIGGCILDGLALLGLVVGFGATIAGIAGKTTSTTAKALSIAKAGAHFSVSIFNPLDGLPTLAVQGGRLAKKGVLLLSKYGLNTLETATGQLRKLTGSAQSYDLVKAAQKSDLFQGTWKAANNPGDAVSLLALQRNSDWYALNHRVGGAWGPKLRNLKASPLAPLRRLFGRSKPFSYTRAYVKRALPTAKSKLDNAVLMLLDNDNADMRAVLKHVFGNDSDEVLRHVKANLHNMRNDLDYVTLANMSFKKGSEANAALRPPVYRRWKASVLDGSYLKNPPERFLVIYPDGLDDYYRMAKYDDGRIGDVLVHEMAHGAPDTLDLYYGQLKQAGAGPADMDVAGLLDFAKDAHKAHPKNLSNPHFRATHDEGFELLGLIENTLPSLVKKHPALLNADSYSLAVSMLDQARTHRETFLLNLARIQNGLKNTNRLGFIDGSLRLKLSKAPI</sequence>
<evidence type="ECO:0008006" key="3">
    <source>
        <dbReference type="Google" id="ProtNLM"/>
    </source>
</evidence>
<protein>
    <recommendedName>
        <fullName evidence="3">Dermonecrotic toxin</fullName>
    </recommendedName>
</protein>
<dbReference type="GO" id="GO:0008237">
    <property type="term" value="F:metallopeptidase activity"/>
    <property type="evidence" value="ECO:0007669"/>
    <property type="project" value="InterPro"/>
</dbReference>
<reference evidence="1 2" key="1">
    <citation type="journal article" date="2009" name="Genome Biol.">
        <title>Genomic and genetic analyses of diversity and plant interactions of Pseudomonas fluorescens.</title>
        <authorList>
            <person name="Silby M.W."/>
            <person name="Cerdeno-Tarraga A.M."/>
            <person name="Vernikos G.S."/>
            <person name="Giddens S.R."/>
            <person name="Jackson R.W."/>
            <person name="Preston G.M."/>
            <person name="Zhang X.X."/>
            <person name="Moon C.D."/>
            <person name="Gehrig S.M."/>
            <person name="Godfrey S.A."/>
            <person name="Knight C.G."/>
            <person name="Malone J.G."/>
            <person name="Robinson Z."/>
            <person name="Spiers A.J."/>
            <person name="Harris S."/>
            <person name="Challis G.L."/>
            <person name="Yaxley A.M."/>
            <person name="Harris D."/>
            <person name="Seeger K."/>
            <person name="Murphy L."/>
            <person name="Rutter S."/>
            <person name="Squares R."/>
            <person name="Quail M.A."/>
            <person name="Saunders E."/>
            <person name="Mavromatis K."/>
            <person name="Brettin T.S."/>
            <person name="Bentley S.D."/>
            <person name="Hothersall J."/>
            <person name="Stephens E."/>
            <person name="Thomas C.M."/>
            <person name="Parkhill J."/>
            <person name="Levy S.B."/>
            <person name="Rainey P.B."/>
            <person name="Thomson N.R."/>
        </authorList>
    </citation>
    <scope>NUCLEOTIDE SEQUENCE [LARGE SCALE GENOMIC DNA]</scope>
    <source>
        <strain evidence="1 2">Pf0-1</strain>
    </source>
</reference>
<evidence type="ECO:0000313" key="2">
    <source>
        <dbReference type="Proteomes" id="UP000002704"/>
    </source>
</evidence>
<organism evidence="1 2">
    <name type="scientific">Pseudomonas fluorescens (strain Pf0-1)</name>
    <dbReference type="NCBI Taxonomy" id="205922"/>
    <lineage>
        <taxon>Bacteria</taxon>
        <taxon>Pseudomonadati</taxon>
        <taxon>Pseudomonadota</taxon>
        <taxon>Gammaproteobacteria</taxon>
        <taxon>Pseudomonadales</taxon>
        <taxon>Pseudomonadaceae</taxon>
        <taxon>Pseudomonas</taxon>
    </lineage>
</organism>
<accession>Q3KCX0</accession>
<dbReference type="HOGENOM" id="CLU_262623_0_0_6"/>
<gene>
    <name evidence="1" type="ordered locus">Pfl01_2644</name>
</gene>
<dbReference type="InterPro" id="IPR024079">
    <property type="entry name" value="MetalloPept_cat_dom_sf"/>
</dbReference>
<dbReference type="Gene3D" id="3.40.390.10">
    <property type="entry name" value="Collagenase (Catalytic Domain)"/>
    <property type="match status" value="1"/>
</dbReference>
<dbReference type="EMBL" id="CP000094">
    <property type="protein sequence ID" value="ABA74385.1"/>
    <property type="molecule type" value="Genomic_DNA"/>
</dbReference>